<accession>A0A3Q9BKL0</accession>
<proteinExistence type="predicted"/>
<evidence type="ECO:0000313" key="2">
    <source>
        <dbReference type="Proteomes" id="UP000273326"/>
    </source>
</evidence>
<dbReference type="Proteomes" id="UP000273326">
    <property type="component" value="Chromosome"/>
</dbReference>
<evidence type="ECO:0000313" key="1">
    <source>
        <dbReference type="EMBL" id="AZP04039.1"/>
    </source>
</evidence>
<name>A0A3Q9BKL0_9LACT</name>
<dbReference type="InterPro" id="IPR046117">
    <property type="entry name" value="DUF6054"/>
</dbReference>
<dbReference type="RefSeq" id="WP_126109117.1">
    <property type="nucleotide sequence ID" value="NZ_CP034465.1"/>
</dbReference>
<gene>
    <name evidence="1" type="ORF">EJN90_04775</name>
</gene>
<keyword evidence="2" id="KW-1185">Reference proteome</keyword>
<organism evidence="1 2">
    <name type="scientific">Jeotgalibaca ciconiae</name>
    <dbReference type="NCBI Taxonomy" id="2496265"/>
    <lineage>
        <taxon>Bacteria</taxon>
        <taxon>Bacillati</taxon>
        <taxon>Bacillota</taxon>
        <taxon>Bacilli</taxon>
        <taxon>Lactobacillales</taxon>
        <taxon>Carnobacteriaceae</taxon>
        <taxon>Jeotgalibaca</taxon>
    </lineage>
</organism>
<dbReference type="EMBL" id="CP034465">
    <property type="protein sequence ID" value="AZP04039.1"/>
    <property type="molecule type" value="Genomic_DNA"/>
</dbReference>
<dbReference type="KEGG" id="jeh:EJN90_04775"/>
<reference evidence="2" key="1">
    <citation type="submission" date="2018-12" db="EMBL/GenBank/DDBJ databases">
        <title>Complete genome sequencing of Jeotgalibaca sp. H21T32.</title>
        <authorList>
            <person name="Bae J.-W."/>
            <person name="Lee S.-Y."/>
        </authorList>
    </citation>
    <scope>NUCLEOTIDE SEQUENCE [LARGE SCALE GENOMIC DNA]</scope>
    <source>
        <strain evidence="2">H21T32</strain>
    </source>
</reference>
<dbReference type="AlphaFoldDB" id="A0A3Q9BKL0"/>
<sequence>MAQLEANLQGDFDEILRELDQTIVNGSASAAIEGESDFYLGDCVCAVRVYERYSMVGGNRLSLSLTLLQAGSQIKLSAITAGGSQAMFFKLNTFGEESFLDVIRATVQKYQV</sequence>
<dbReference type="Pfam" id="PF19524">
    <property type="entry name" value="DUF6054"/>
    <property type="match status" value="1"/>
</dbReference>
<dbReference type="OrthoDB" id="4774735at2"/>
<protein>
    <submittedName>
        <fullName evidence="1">Uncharacterized protein</fullName>
    </submittedName>
</protein>